<dbReference type="AlphaFoldDB" id="A0A7D9M5G1"/>
<dbReference type="Proteomes" id="UP001152795">
    <property type="component" value="Unassembled WGS sequence"/>
</dbReference>
<sequence length="149" mass="16588">MEGILNKLNLGSCIPNFAEEKITPDIVCKLSAYDLELLGLSSRANMMRLRVECVKFGGGQLPKINSSCGAPKFHIPRSVLKNLLDEGFSINEISTLLSVSESTVYRRMRMFGLSKLTFSDISDDLDRVVNNICHDFPQCGENMLNQILS</sequence>
<name>A0A7D9M5G1_PARCT</name>
<dbReference type="OrthoDB" id="6125962at2759"/>
<feature type="non-terminal residue" evidence="1">
    <location>
        <position position="149"/>
    </location>
</feature>
<keyword evidence="2" id="KW-1185">Reference proteome</keyword>
<gene>
    <name evidence="1" type="ORF">PACLA_8A012944</name>
</gene>
<evidence type="ECO:0000313" key="2">
    <source>
        <dbReference type="Proteomes" id="UP001152795"/>
    </source>
</evidence>
<protein>
    <submittedName>
        <fullName evidence="1">tRNA (Uracil-O(2)-)-methyltransferase</fullName>
    </submittedName>
</protein>
<comment type="caution">
    <text evidence="1">The sequence shown here is derived from an EMBL/GenBank/DDBJ whole genome shotgun (WGS) entry which is preliminary data.</text>
</comment>
<dbReference type="EMBL" id="CACRXK020032983">
    <property type="protein sequence ID" value="CAB4043723.1"/>
    <property type="molecule type" value="Genomic_DNA"/>
</dbReference>
<accession>A0A7D9M5G1</accession>
<proteinExistence type="predicted"/>
<evidence type="ECO:0000313" key="1">
    <source>
        <dbReference type="EMBL" id="CAB4043723.1"/>
    </source>
</evidence>
<organism evidence="1 2">
    <name type="scientific">Paramuricea clavata</name>
    <name type="common">Red gorgonian</name>
    <name type="synonym">Violescent sea-whip</name>
    <dbReference type="NCBI Taxonomy" id="317549"/>
    <lineage>
        <taxon>Eukaryota</taxon>
        <taxon>Metazoa</taxon>
        <taxon>Cnidaria</taxon>
        <taxon>Anthozoa</taxon>
        <taxon>Octocorallia</taxon>
        <taxon>Malacalcyonacea</taxon>
        <taxon>Plexauridae</taxon>
        <taxon>Paramuricea</taxon>
    </lineage>
</organism>
<reference evidence="1" key="1">
    <citation type="submission" date="2020-04" db="EMBL/GenBank/DDBJ databases">
        <authorList>
            <person name="Alioto T."/>
            <person name="Alioto T."/>
            <person name="Gomez Garrido J."/>
        </authorList>
    </citation>
    <scope>NUCLEOTIDE SEQUENCE</scope>
    <source>
        <strain evidence="1">A484AB</strain>
    </source>
</reference>